<accession>A0ABU3M8M2</accession>
<dbReference type="InterPro" id="IPR045446">
    <property type="entry name" value="VMAP-M2"/>
</dbReference>
<dbReference type="RefSeq" id="WP_314208064.1">
    <property type="nucleotide sequence ID" value="NZ_JAVTLL010000069.1"/>
</dbReference>
<proteinExistence type="predicted"/>
<evidence type="ECO:0000313" key="3">
    <source>
        <dbReference type="Proteomes" id="UP001257948"/>
    </source>
</evidence>
<keyword evidence="3" id="KW-1185">Reference proteome</keyword>
<dbReference type="EMBL" id="JAVTLL010000069">
    <property type="protein sequence ID" value="MDT7847850.1"/>
    <property type="molecule type" value="Genomic_DNA"/>
</dbReference>
<name>A0ABU3M8M2_9ACTN</name>
<organism evidence="2 3">
    <name type="scientific">Streptomyces justiciae</name>
    <dbReference type="NCBI Taxonomy" id="2780140"/>
    <lineage>
        <taxon>Bacteria</taxon>
        <taxon>Bacillati</taxon>
        <taxon>Actinomycetota</taxon>
        <taxon>Actinomycetes</taxon>
        <taxon>Kitasatosporales</taxon>
        <taxon>Streptomycetaceae</taxon>
        <taxon>Streptomyces</taxon>
    </lineage>
</organism>
<evidence type="ECO:0000259" key="1">
    <source>
        <dbReference type="Pfam" id="PF19965"/>
    </source>
</evidence>
<feature type="domain" description="vWA-MoxR associated protein middle region 2" evidence="1">
    <location>
        <begin position="43"/>
        <end position="207"/>
    </location>
</feature>
<reference evidence="3" key="1">
    <citation type="submission" date="2023-07" db="EMBL/GenBank/DDBJ databases">
        <title>Draft genome sequence of the endophytic actinobacterium Streptomyces justiciae WPN32, a potential antibiotic producer.</title>
        <authorList>
            <person name="Yasawong M."/>
            <person name="Pana W."/>
            <person name="Ganta P."/>
            <person name="Santapan N."/>
            <person name="Songngamsuk T."/>
            <person name="Phatcharaharikarn M."/>
            <person name="Kerdtoob S."/>
            <person name="Nantapong N."/>
        </authorList>
    </citation>
    <scope>NUCLEOTIDE SEQUENCE [LARGE SCALE GENOMIC DNA]</scope>
    <source>
        <strain evidence="3">WPN32</strain>
    </source>
</reference>
<comment type="caution">
    <text evidence="2">The sequence shown here is derived from an EMBL/GenBank/DDBJ whole genome shotgun (WGS) entry which is preliminary data.</text>
</comment>
<dbReference type="Proteomes" id="UP001257948">
    <property type="component" value="Unassembled WGS sequence"/>
</dbReference>
<sequence>MGGHVLGSAVGDGNSVVYIGQQIVTQVLREDRSALHPDVLRAMSRDNVAGTIGGDELREAVMTWHPDHVVPAAVSFDQLVAWQRELAAENRPDDASGRMACAVAGVMECAVTAEFLADVFADVLTSDRLTTVARLAGLPADVLGVDPLRGLLECAAFEAQPLAAPPGAVLARVVAAFVSLSEIDRTDSRLKDWSAARGLVVQLNDAIDEFTRPAPGLRLVISLADVRRDSQGDAEYWLVRGGTVVRTGDPISVGHEQAGVIQAIKCALKWARGHLMPDETLVHVDVAAPVSLLVDLMSKTWALEDQPVGMFRLGARHSLLMRWSGRLGPDPSVPDATDIAEINDAARKALQKMPRDAEPVKWLDHDDFYAQSEENLRRRLAAGRMGAAIGFNETATLDRVLTILLPYAPIVVWPRPGATGLDDAFRARVRAYWHRQPQDFADAFRRNEAGHSCDECLCDLHSISHDEPWLDFCWLISRRTVAAPKETQ</sequence>
<evidence type="ECO:0000313" key="2">
    <source>
        <dbReference type="EMBL" id="MDT7847850.1"/>
    </source>
</evidence>
<gene>
    <name evidence="2" type="ORF">RQC66_44835</name>
</gene>
<dbReference type="Pfam" id="PF19965">
    <property type="entry name" value="VMAP-M2"/>
    <property type="match status" value="1"/>
</dbReference>
<protein>
    <recommendedName>
        <fullName evidence="1">vWA-MoxR associated protein middle region 2 domain-containing protein</fullName>
    </recommendedName>
</protein>